<organism evidence="3 4">
    <name type="scientific">Aureimonas fodinaquatilis</name>
    <dbReference type="NCBI Taxonomy" id="2565783"/>
    <lineage>
        <taxon>Bacteria</taxon>
        <taxon>Pseudomonadati</taxon>
        <taxon>Pseudomonadota</taxon>
        <taxon>Alphaproteobacteria</taxon>
        <taxon>Hyphomicrobiales</taxon>
        <taxon>Aurantimonadaceae</taxon>
        <taxon>Aureimonas</taxon>
    </lineage>
</organism>
<keyword evidence="4" id="KW-1185">Reference proteome</keyword>
<protein>
    <recommendedName>
        <fullName evidence="5">Sel1 repeat family protein</fullName>
    </recommendedName>
</protein>
<feature type="compositionally biased region" description="Basic and acidic residues" evidence="2">
    <location>
        <begin position="44"/>
        <end position="57"/>
    </location>
</feature>
<keyword evidence="1" id="KW-0175">Coiled coil</keyword>
<feature type="region of interest" description="Disordered" evidence="2">
    <location>
        <begin position="35"/>
        <end position="58"/>
    </location>
</feature>
<dbReference type="AlphaFoldDB" id="A0A5B0E117"/>
<dbReference type="SUPFAM" id="SSF81901">
    <property type="entry name" value="HCP-like"/>
    <property type="match status" value="1"/>
</dbReference>
<dbReference type="Pfam" id="PF08238">
    <property type="entry name" value="Sel1"/>
    <property type="match status" value="4"/>
</dbReference>
<evidence type="ECO:0000256" key="1">
    <source>
        <dbReference type="SAM" id="Coils"/>
    </source>
</evidence>
<dbReference type="InterPro" id="IPR011990">
    <property type="entry name" value="TPR-like_helical_dom_sf"/>
</dbReference>
<feature type="coiled-coil region" evidence="1">
    <location>
        <begin position="87"/>
        <end position="114"/>
    </location>
</feature>
<dbReference type="EMBL" id="VTWH01000002">
    <property type="protein sequence ID" value="KAA0971159.1"/>
    <property type="molecule type" value="Genomic_DNA"/>
</dbReference>
<comment type="caution">
    <text evidence="3">The sequence shown here is derived from an EMBL/GenBank/DDBJ whole genome shotgun (WGS) entry which is preliminary data.</text>
</comment>
<evidence type="ECO:0000313" key="3">
    <source>
        <dbReference type="EMBL" id="KAA0971159.1"/>
    </source>
</evidence>
<dbReference type="Gene3D" id="1.25.40.10">
    <property type="entry name" value="Tetratricopeptide repeat domain"/>
    <property type="match status" value="1"/>
</dbReference>
<dbReference type="OrthoDB" id="5295703at2"/>
<feature type="region of interest" description="Disordered" evidence="2">
    <location>
        <begin position="433"/>
        <end position="457"/>
    </location>
</feature>
<dbReference type="InterPro" id="IPR006597">
    <property type="entry name" value="Sel1-like"/>
</dbReference>
<dbReference type="RefSeq" id="WP_149300471.1">
    <property type="nucleotide sequence ID" value="NZ_VTWH01000002.1"/>
</dbReference>
<dbReference type="SMART" id="SM00671">
    <property type="entry name" value="SEL1"/>
    <property type="match status" value="4"/>
</dbReference>
<reference evidence="3 4" key="1">
    <citation type="submission" date="2019-08" db="EMBL/GenBank/DDBJ databases">
        <title>Aureimonas fodiniaquatilis sp. nov., isolated from a coal mine wastewater.</title>
        <authorList>
            <person name="Kim W."/>
        </authorList>
    </citation>
    <scope>NUCLEOTIDE SEQUENCE [LARGE SCALE GENOMIC DNA]</scope>
    <source>
        <strain evidence="3 4">CAU 1482</strain>
    </source>
</reference>
<evidence type="ECO:0000313" key="4">
    <source>
        <dbReference type="Proteomes" id="UP000324738"/>
    </source>
</evidence>
<dbReference type="PANTHER" id="PTHR45011:SF1">
    <property type="entry name" value="DAP3-BINDING CELL DEATH ENHANCER 1"/>
    <property type="match status" value="1"/>
</dbReference>
<evidence type="ECO:0000256" key="2">
    <source>
        <dbReference type="SAM" id="MobiDB-lite"/>
    </source>
</evidence>
<dbReference type="Proteomes" id="UP000324738">
    <property type="component" value="Unassembled WGS sequence"/>
</dbReference>
<dbReference type="InterPro" id="IPR052748">
    <property type="entry name" value="ISR_Activator"/>
</dbReference>
<dbReference type="PANTHER" id="PTHR45011">
    <property type="entry name" value="DAP3-BINDING CELL DEATH ENHANCER 1"/>
    <property type="match status" value="1"/>
</dbReference>
<gene>
    <name evidence="3" type="ORF">FPY71_12040</name>
</gene>
<proteinExistence type="predicted"/>
<accession>A0A5B0E117</accession>
<feature type="region of interest" description="Disordered" evidence="2">
    <location>
        <begin position="1"/>
        <end position="21"/>
    </location>
</feature>
<evidence type="ECO:0008006" key="5">
    <source>
        <dbReference type="Google" id="ProtNLM"/>
    </source>
</evidence>
<sequence length="845" mass="90827">MGVAERAKAGRSMAGASPSSVAALTRTLEELEQRLARLSSGKPTPKEKLTPSERLRQIVDSGHMRSGAMPRPEEHSPVSAAPTTAAMQEMSREIRALRAELRQEMAAEARIQEQAINSGFATLGAAMESREESELLADGLAEILNRISSLESGSLDESALDHLRREIDVISGFVQRYEETESLNTHRWDGVEAQLAEIRDVDERAFENLSLEMQRLSQRVDQLLAGHGADTLNRDEFNGGMESLAERLGAIEATLLGLPDVLGLSRLEERIGRLTESMDALDVLPVPQGSSSNVEERLDEISSAILALDSGADGFDSRAIEERLELLCRQIDSLAARGDERAVELGERIDRTAFPEAMLENRLTEFMQQLETADEERYQRHAAALTQELKRLEQLWQLSDERAGEIEVNLGAILKNVAERLAALELEAGSVRSKPGEGTVFDADFSKWTPDEDESNLAQPDLHDALEKHLSRRAADAGEKDVADTATATGQAEFGTLLERVRRHERASSGGPTTRADFIAAARRAAAAASAEADALHRGPFHRAGALSAHRKPVLMAASAIVLALLALPFGLEQLRKQDGSAQQIAGRELPQQAVPGVSMETTASIPAQTVKRGAETSADLLANLVLVLPASARGELPAFPAGATSALHDAARRGNLSAMHEIGIAARDSGNGAVALAWLGQAARRGYAPAQYELGILFEHGAGVARDAGAARSWYLLAARKGNVRAMYNLAVMEASGVAGPVDSMAAARWFKAAAERGMADSQFNLAILYSRGTGVEPSIGEAYRWFSIAAQSGDEAAVRQRAELAGQLPAARRAEIDLAVATWRPLTPLRTANDSAPINPGQS</sequence>
<name>A0A5B0E117_9HYPH</name>